<proteinExistence type="predicted"/>
<evidence type="ECO:0000313" key="2">
    <source>
        <dbReference type="Proteomes" id="UP000244073"/>
    </source>
</evidence>
<dbReference type="RefSeq" id="XP_040750022.1">
    <property type="nucleotide sequence ID" value="XM_040894814.1"/>
</dbReference>
<dbReference type="GeneID" id="63811696"/>
<accession>A0A2T5LQS8</accession>
<sequence length="81" mass="8474">ELVLSLLSFPVFSPPSLSPSSFASAALSARSVQGTCGFGQLKIYPLLSFPALACVVGRPPKASRLISPVANHTTQIAPFFL</sequence>
<gene>
    <name evidence="1" type="ORF">P175DRAFT_0463369</name>
</gene>
<dbReference type="VEuPathDB" id="FungiDB:P175DRAFT_0463369"/>
<feature type="non-terminal residue" evidence="1">
    <location>
        <position position="1"/>
    </location>
</feature>
<dbReference type="AlphaFoldDB" id="A0A2T5LQS8"/>
<dbReference type="Proteomes" id="UP000244073">
    <property type="component" value="Unassembled WGS sequence"/>
</dbReference>
<dbReference type="EMBL" id="MSFN02000007">
    <property type="protein sequence ID" value="PTU18630.1"/>
    <property type="molecule type" value="Genomic_DNA"/>
</dbReference>
<comment type="caution">
    <text evidence="1">The sequence shown here is derived from an EMBL/GenBank/DDBJ whole genome shotgun (WGS) entry which is preliminary data.</text>
</comment>
<name>A0A2T5LQS8_9EURO</name>
<organism evidence="1 2">
    <name type="scientific">Aspergillus ochraceoroseus IBT 24754</name>
    <dbReference type="NCBI Taxonomy" id="1392256"/>
    <lineage>
        <taxon>Eukaryota</taxon>
        <taxon>Fungi</taxon>
        <taxon>Dikarya</taxon>
        <taxon>Ascomycota</taxon>
        <taxon>Pezizomycotina</taxon>
        <taxon>Eurotiomycetes</taxon>
        <taxon>Eurotiomycetidae</taxon>
        <taxon>Eurotiales</taxon>
        <taxon>Aspergillaceae</taxon>
        <taxon>Aspergillus</taxon>
        <taxon>Aspergillus subgen. Nidulantes</taxon>
    </lineage>
</organism>
<reference evidence="1 2" key="1">
    <citation type="journal article" date="2018" name="Proc. Natl. Acad. Sci. U.S.A.">
        <title>Linking secondary metabolites to gene clusters through genome sequencing of six diverse Aspergillus species.</title>
        <authorList>
            <person name="Kaerboelling I."/>
            <person name="Vesth T.C."/>
            <person name="Frisvad J.C."/>
            <person name="Nybo J.L."/>
            <person name="Theobald S."/>
            <person name="Kuo A."/>
            <person name="Bowyer P."/>
            <person name="Matsuda Y."/>
            <person name="Mondo S."/>
            <person name="Lyhne E.K."/>
            <person name="Kogle M.E."/>
            <person name="Clum A."/>
            <person name="Lipzen A."/>
            <person name="Salamov A."/>
            <person name="Ngan C.Y."/>
            <person name="Daum C."/>
            <person name="Chiniquy J."/>
            <person name="Barry K."/>
            <person name="LaButti K."/>
            <person name="Haridas S."/>
            <person name="Simmons B.A."/>
            <person name="Magnuson J.K."/>
            <person name="Mortensen U.H."/>
            <person name="Larsen T.O."/>
            <person name="Grigoriev I.V."/>
            <person name="Baker S.E."/>
            <person name="Andersen M.R."/>
        </authorList>
    </citation>
    <scope>NUCLEOTIDE SEQUENCE [LARGE SCALE GENOMIC DNA]</scope>
    <source>
        <strain evidence="1 2">IBT 24754</strain>
    </source>
</reference>
<protein>
    <submittedName>
        <fullName evidence="1">Uncharacterized protein</fullName>
    </submittedName>
</protein>
<evidence type="ECO:0000313" key="1">
    <source>
        <dbReference type="EMBL" id="PTU18630.1"/>
    </source>
</evidence>